<dbReference type="Pfam" id="PF16976">
    <property type="entry name" value="RcpC"/>
    <property type="match status" value="1"/>
</dbReference>
<reference evidence="2" key="1">
    <citation type="submission" date="2024-06" db="EMBL/GenBank/DDBJ databases">
        <title>Methylostella associata gen. nov., sp. nov., a novel Ancalomicrobiaceae-affiliated facultatively methylotrophic bacteria that feed on methanotrophs of the genus Methylococcus.</title>
        <authorList>
            <person name="Saltykova V."/>
            <person name="Danilova O.V."/>
            <person name="Oshkin I.Y."/>
            <person name="Belova S.E."/>
            <person name="Pimenov N.V."/>
            <person name="Dedysh S.N."/>
        </authorList>
    </citation>
    <scope>NUCLEOTIDE SEQUENCE</scope>
    <source>
        <strain evidence="2">S20</strain>
    </source>
</reference>
<dbReference type="InterPro" id="IPR031571">
    <property type="entry name" value="RcpC_dom"/>
</dbReference>
<sequence>MNARVLVLVVAVGAGLVAAFLAMQMTGQPAPPAPAPAPVVQAPSIDTVDVLVASRELPIGTRIQAGDLIWDKWPRATTTERYLVRSVRPAADAELVGMIARQTMLAGDPVREERLTKADRGFMSVLLSPGMRAVAVEVKAVSTAGGFVLPNDRVDVLLTRAAPKGAGSGDPYVSETLLQNIKILAVDQNTSDQRGEPTMVAKDTATLELTPHQAETLAQAQQLGTISLALRSIRDAETPLAANEDDGGTVKFVRYGVVTRITTKR</sequence>
<accession>A0AAU7X7N1</accession>
<dbReference type="InterPro" id="IPR017592">
    <property type="entry name" value="Pilus_assmbl_Flp-typ_CpaB"/>
</dbReference>
<dbReference type="RefSeq" id="WP_407048561.1">
    <property type="nucleotide sequence ID" value="NZ_CP158568.1"/>
</dbReference>
<dbReference type="NCBIfam" id="TIGR03177">
    <property type="entry name" value="pilus_cpaB"/>
    <property type="match status" value="1"/>
</dbReference>
<dbReference type="CDD" id="cd11614">
    <property type="entry name" value="SAF_CpaB_FlgA_like"/>
    <property type="match status" value="1"/>
</dbReference>
<dbReference type="AlphaFoldDB" id="A0AAU7X7N1"/>
<dbReference type="KEGG" id="mflg:ABS361_15370"/>
<dbReference type="SMART" id="SM00858">
    <property type="entry name" value="SAF"/>
    <property type="match status" value="1"/>
</dbReference>
<evidence type="ECO:0000313" key="2">
    <source>
        <dbReference type="EMBL" id="XBY43461.1"/>
    </source>
</evidence>
<evidence type="ECO:0000259" key="1">
    <source>
        <dbReference type="SMART" id="SM00858"/>
    </source>
</evidence>
<name>A0AAU7X7N1_9HYPH</name>
<proteinExistence type="predicted"/>
<feature type="domain" description="SAF" evidence="1">
    <location>
        <begin position="48"/>
        <end position="116"/>
    </location>
</feature>
<dbReference type="Pfam" id="PF08666">
    <property type="entry name" value="SAF"/>
    <property type="match status" value="1"/>
</dbReference>
<protein>
    <submittedName>
        <fullName evidence="2">Flp pilus assembly protein CpaB</fullName>
    </submittedName>
</protein>
<dbReference type="EMBL" id="CP158568">
    <property type="protein sequence ID" value="XBY43461.1"/>
    <property type="molecule type" value="Genomic_DNA"/>
</dbReference>
<dbReference type="InterPro" id="IPR013974">
    <property type="entry name" value="SAF"/>
</dbReference>
<gene>
    <name evidence="2" type="primary">cpaB</name>
    <name evidence="2" type="ORF">ABS361_15370</name>
</gene>
<organism evidence="2">
    <name type="scientific">Methyloraptor flagellatus</name>
    <dbReference type="NCBI Taxonomy" id="3162530"/>
    <lineage>
        <taxon>Bacteria</taxon>
        <taxon>Pseudomonadati</taxon>
        <taxon>Pseudomonadota</taxon>
        <taxon>Alphaproteobacteria</taxon>
        <taxon>Hyphomicrobiales</taxon>
        <taxon>Ancalomicrobiaceae</taxon>
        <taxon>Methyloraptor</taxon>
    </lineage>
</organism>